<evidence type="ECO:0008006" key="2">
    <source>
        <dbReference type="Google" id="ProtNLM"/>
    </source>
</evidence>
<comment type="caution">
    <text evidence="1">The sequence shown here is derived from an EMBL/GenBank/DDBJ whole genome shotgun (WGS) entry which is preliminary data.</text>
</comment>
<name>A0AAW2KUE7_9LAMI</name>
<organism evidence="1">
    <name type="scientific">Sesamum calycinum</name>
    <dbReference type="NCBI Taxonomy" id="2727403"/>
    <lineage>
        <taxon>Eukaryota</taxon>
        <taxon>Viridiplantae</taxon>
        <taxon>Streptophyta</taxon>
        <taxon>Embryophyta</taxon>
        <taxon>Tracheophyta</taxon>
        <taxon>Spermatophyta</taxon>
        <taxon>Magnoliopsida</taxon>
        <taxon>eudicotyledons</taxon>
        <taxon>Gunneridae</taxon>
        <taxon>Pentapetalae</taxon>
        <taxon>asterids</taxon>
        <taxon>lamiids</taxon>
        <taxon>Lamiales</taxon>
        <taxon>Pedaliaceae</taxon>
        <taxon>Sesamum</taxon>
    </lineage>
</organism>
<dbReference type="CDD" id="cd09272">
    <property type="entry name" value="RNase_HI_RT_Ty1"/>
    <property type="match status" value="1"/>
</dbReference>
<reference evidence="1" key="1">
    <citation type="submission" date="2020-06" db="EMBL/GenBank/DDBJ databases">
        <authorList>
            <person name="Li T."/>
            <person name="Hu X."/>
            <person name="Zhang T."/>
            <person name="Song X."/>
            <person name="Zhang H."/>
            <person name="Dai N."/>
            <person name="Sheng W."/>
            <person name="Hou X."/>
            <person name="Wei L."/>
        </authorList>
    </citation>
    <scope>NUCLEOTIDE SEQUENCE</scope>
    <source>
        <strain evidence="1">KEN8</strain>
        <tissue evidence="1">Leaf</tissue>
    </source>
</reference>
<protein>
    <recommendedName>
        <fullName evidence="2">Reverse transcriptase Ty1/copia-type domain-containing protein</fullName>
    </recommendedName>
</protein>
<dbReference type="AlphaFoldDB" id="A0AAW2KUE7"/>
<proteinExistence type="predicted"/>
<dbReference type="PANTHER" id="PTHR11439">
    <property type="entry name" value="GAG-POL-RELATED RETROTRANSPOSON"/>
    <property type="match status" value="1"/>
</dbReference>
<accession>A0AAW2KUE7</accession>
<evidence type="ECO:0000313" key="1">
    <source>
        <dbReference type="EMBL" id="KAL0310228.1"/>
    </source>
</evidence>
<reference evidence="1" key="2">
    <citation type="journal article" date="2024" name="Plant">
        <title>Genomic evolution and insights into agronomic trait innovations of Sesamum species.</title>
        <authorList>
            <person name="Miao H."/>
            <person name="Wang L."/>
            <person name="Qu L."/>
            <person name="Liu H."/>
            <person name="Sun Y."/>
            <person name="Le M."/>
            <person name="Wang Q."/>
            <person name="Wei S."/>
            <person name="Zheng Y."/>
            <person name="Lin W."/>
            <person name="Duan Y."/>
            <person name="Cao H."/>
            <person name="Xiong S."/>
            <person name="Wang X."/>
            <person name="Wei L."/>
            <person name="Li C."/>
            <person name="Ma Q."/>
            <person name="Ju M."/>
            <person name="Zhao R."/>
            <person name="Li G."/>
            <person name="Mu C."/>
            <person name="Tian Q."/>
            <person name="Mei H."/>
            <person name="Zhang T."/>
            <person name="Gao T."/>
            <person name="Zhang H."/>
        </authorList>
    </citation>
    <scope>NUCLEOTIDE SEQUENCE</scope>
    <source>
        <strain evidence="1">KEN8</strain>
    </source>
</reference>
<gene>
    <name evidence="1" type="ORF">Scaly_2948700</name>
</gene>
<dbReference type="EMBL" id="JACGWM010000244">
    <property type="protein sequence ID" value="KAL0310228.1"/>
    <property type="molecule type" value="Genomic_DNA"/>
</dbReference>
<dbReference type="PANTHER" id="PTHR11439:SF496">
    <property type="entry name" value="RNA-DIRECTED DNA POLYMERASE"/>
    <property type="match status" value="1"/>
</dbReference>
<sequence length="283" mass="31920">MIHPSKIFISRNAVFLKKSFSLDNRRDEVLLEESSEPPQQNNTTSLEPSFPTDGVPFLCISTRESRLPERYGFVGLTSQLDNDPKTYGEAMSDIDSDKWLEAMKSKMDSIDSNQVWTLVDPPKGIKPVVCKWVYNHKLQADGEVTAFKARLMMDVKMAFLNDYVEEDIFMDQSEDFTSVGEEQKAIVTPAFSLTMTMPSPNRGFVFKLNGGVVAWKSSKQATTSDSTTEAEYITTSEVVWMKNYIQELGVVPSIAEPVVIFCDNNRAITQAKNRDLIPFQTHS</sequence>